<dbReference type="PANTHER" id="PTHR42678:SF34">
    <property type="entry name" value="OS04G0183300 PROTEIN"/>
    <property type="match status" value="1"/>
</dbReference>
<feature type="domain" description="Amidase" evidence="2">
    <location>
        <begin position="56"/>
        <end position="505"/>
    </location>
</feature>
<feature type="signal peptide" evidence="1">
    <location>
        <begin position="1"/>
        <end position="32"/>
    </location>
</feature>
<protein>
    <submittedName>
        <fullName evidence="3">Amidase</fullName>
        <ecNumber evidence="3">3.5.1.4</ecNumber>
    </submittedName>
</protein>
<dbReference type="GO" id="GO:0004040">
    <property type="term" value="F:amidase activity"/>
    <property type="evidence" value="ECO:0007669"/>
    <property type="project" value="UniProtKB-EC"/>
</dbReference>
<dbReference type="SUPFAM" id="SSF75304">
    <property type="entry name" value="Amidase signature (AS) enzymes"/>
    <property type="match status" value="1"/>
</dbReference>
<dbReference type="NCBIfam" id="NF006006">
    <property type="entry name" value="PRK08137.1"/>
    <property type="match status" value="1"/>
</dbReference>
<organism evidence="3 4">
    <name type="scientific">Lichenicoccus roseus</name>
    <dbReference type="NCBI Taxonomy" id="2683649"/>
    <lineage>
        <taxon>Bacteria</taxon>
        <taxon>Pseudomonadati</taxon>
        <taxon>Pseudomonadota</taxon>
        <taxon>Alphaproteobacteria</taxon>
        <taxon>Acetobacterales</taxon>
        <taxon>Acetobacteraceae</taxon>
        <taxon>Lichenicoccus</taxon>
    </lineage>
</organism>
<evidence type="ECO:0000313" key="4">
    <source>
        <dbReference type="Proteomes" id="UP000305654"/>
    </source>
</evidence>
<keyword evidence="1" id="KW-0732">Signal</keyword>
<gene>
    <name evidence="3" type="ORF">FE263_08565</name>
</gene>
<dbReference type="PANTHER" id="PTHR42678">
    <property type="entry name" value="AMIDASE"/>
    <property type="match status" value="1"/>
</dbReference>
<dbReference type="Proteomes" id="UP000305654">
    <property type="component" value="Unassembled WGS sequence"/>
</dbReference>
<sequence>MQTTSRTLLPRALLLLGAIALTGAAAMSPANYDVQHKGIADVAADMQAGHVSSAALVRAYLARISAIDHAGPSLHSVIVVNPQAEAEAAASDRRRHSGAAPRPLEGVPILVKDNIETADAMPTTAGSLALANNVTHRDAPLVARLRDAGAIILGKTNLSEWANMRSSASISGWSGVGGLTRNPYALDRSACGSSSGSAVAVAASLAPAAIGTETDGSVTCPASLTGLVGLKPTVGLISRTHVVPISASQDTAGPITRTVADAALLASVLAGRDPEDPATADADRHRPAPLGADGAGALKGVRIGVLRFLAGHHAATDAVFGKALDRLGAAGATLVEIKDGPDLDAISAAEMTVLLSELKSGLDSYLATTPDTVKTRTMADVIAFNEAHHDRELGLFNQDLMVRAQATTGPDDGGYRDALTRSRRMAGVDGLDRIQVQNNLDAMVAPTGGPAWVVDLVNGDHDGGSASTLPAVAGAPHLTVPMGDVDGLPVGLSFIGPRWSEQRLLEFGAAYEAAAGIRQQPHYLPTLPESAAQRSLLRPAG</sequence>
<dbReference type="EC" id="3.5.1.4" evidence="3"/>
<keyword evidence="3" id="KW-0378">Hydrolase</keyword>
<dbReference type="Pfam" id="PF01425">
    <property type="entry name" value="Amidase"/>
    <property type="match status" value="1"/>
</dbReference>
<comment type="caution">
    <text evidence="3">The sequence shown here is derived from an EMBL/GenBank/DDBJ whole genome shotgun (WGS) entry which is preliminary data.</text>
</comment>
<evidence type="ECO:0000256" key="1">
    <source>
        <dbReference type="SAM" id="SignalP"/>
    </source>
</evidence>
<evidence type="ECO:0000313" key="3">
    <source>
        <dbReference type="EMBL" id="TLU73433.1"/>
    </source>
</evidence>
<name>A0A5R9J9E5_9PROT</name>
<dbReference type="Gene3D" id="3.90.1300.10">
    <property type="entry name" value="Amidase signature (AS) domain"/>
    <property type="match status" value="1"/>
</dbReference>
<reference evidence="3 4" key="1">
    <citation type="submission" date="2019-05" db="EMBL/GenBank/DDBJ databases">
        <authorList>
            <person name="Pankratov T."/>
            <person name="Grouzdev D."/>
        </authorList>
    </citation>
    <scope>NUCLEOTIDE SEQUENCE [LARGE SCALE GENOMIC DNA]</scope>
    <source>
        <strain evidence="3 4">KEBCLARHB70R</strain>
    </source>
</reference>
<dbReference type="OrthoDB" id="8872210at2"/>
<dbReference type="InterPro" id="IPR036928">
    <property type="entry name" value="AS_sf"/>
</dbReference>
<dbReference type="AlphaFoldDB" id="A0A5R9J9E5"/>
<dbReference type="EMBL" id="VCDI01000002">
    <property type="protein sequence ID" value="TLU73433.1"/>
    <property type="molecule type" value="Genomic_DNA"/>
</dbReference>
<evidence type="ECO:0000259" key="2">
    <source>
        <dbReference type="Pfam" id="PF01425"/>
    </source>
</evidence>
<feature type="chain" id="PRO_5024389525" evidence="1">
    <location>
        <begin position="33"/>
        <end position="541"/>
    </location>
</feature>
<accession>A0A5R9J9E5</accession>
<dbReference type="InterPro" id="IPR023631">
    <property type="entry name" value="Amidase_dom"/>
</dbReference>
<proteinExistence type="predicted"/>
<keyword evidence="4" id="KW-1185">Reference proteome</keyword>